<accession>S4NW44</accession>
<protein>
    <submittedName>
        <fullName evidence="1">Uncharacterized protein</fullName>
    </submittedName>
</protein>
<organism evidence="1">
    <name type="scientific">Pararge aegeria</name>
    <name type="common">speckled wood butterfly</name>
    <dbReference type="NCBI Taxonomy" id="116150"/>
    <lineage>
        <taxon>Eukaryota</taxon>
        <taxon>Metazoa</taxon>
        <taxon>Ecdysozoa</taxon>
        <taxon>Arthropoda</taxon>
        <taxon>Hexapoda</taxon>
        <taxon>Insecta</taxon>
        <taxon>Pterygota</taxon>
        <taxon>Neoptera</taxon>
        <taxon>Endopterygota</taxon>
        <taxon>Lepidoptera</taxon>
        <taxon>Glossata</taxon>
        <taxon>Ditrysia</taxon>
        <taxon>Papilionoidea</taxon>
        <taxon>Nymphalidae</taxon>
        <taxon>Satyrinae</taxon>
        <taxon>Satyrini</taxon>
        <taxon>Parargina</taxon>
        <taxon>Pararge</taxon>
    </lineage>
</organism>
<proteinExistence type="predicted"/>
<reference evidence="1" key="2">
    <citation type="submission" date="2013-05" db="EMBL/GenBank/DDBJ databases">
        <authorList>
            <person name="Carter J.-M."/>
            <person name="Baker S.C."/>
            <person name="Pink R."/>
            <person name="Carter D.R.F."/>
            <person name="Collins A."/>
            <person name="Tomlin J."/>
            <person name="Gibbs M."/>
            <person name="Breuker C.J."/>
        </authorList>
    </citation>
    <scope>NUCLEOTIDE SEQUENCE</scope>
    <source>
        <tissue evidence="1">Ovary</tissue>
    </source>
</reference>
<sequence>RAIYAHRWNQVAYLLSKSPIWEHEKSGDLHTYIRAITILLMNHPSAKAQSLLNDYAHMVLACRTNQD</sequence>
<name>S4NW44_9NEOP</name>
<feature type="non-terminal residue" evidence="1">
    <location>
        <position position="1"/>
    </location>
</feature>
<feature type="non-terminal residue" evidence="1">
    <location>
        <position position="67"/>
    </location>
</feature>
<dbReference type="AlphaFoldDB" id="S4NW44"/>
<reference evidence="1" key="1">
    <citation type="journal article" date="2013" name="BMC Genomics">
        <title>Unscrambling butterfly oogenesis.</title>
        <authorList>
            <person name="Carter J.M."/>
            <person name="Baker S.C."/>
            <person name="Pink R."/>
            <person name="Carter D.R."/>
            <person name="Collins A."/>
            <person name="Tomlin J."/>
            <person name="Gibbs M."/>
            <person name="Breuker C.J."/>
        </authorList>
    </citation>
    <scope>NUCLEOTIDE SEQUENCE</scope>
    <source>
        <tissue evidence="1">Ovary</tissue>
    </source>
</reference>
<dbReference type="EMBL" id="GAIX01009589">
    <property type="protein sequence ID" value="JAA82971.1"/>
    <property type="molecule type" value="Transcribed_RNA"/>
</dbReference>
<evidence type="ECO:0000313" key="1">
    <source>
        <dbReference type="EMBL" id="JAA82971.1"/>
    </source>
</evidence>